<evidence type="ECO:0000313" key="6">
    <source>
        <dbReference type="Proteomes" id="UP000028569"/>
    </source>
</evidence>
<accession>A0A087VT71</accession>
<gene>
    <name evidence="5" type="ORF">BINDI_0246</name>
</gene>
<feature type="region of interest" description="Disordered" evidence="3">
    <location>
        <begin position="1"/>
        <end position="25"/>
    </location>
</feature>
<dbReference type="OrthoDB" id="5242161at2"/>
<dbReference type="NCBIfam" id="NF033745">
    <property type="entry name" value="class_C_sortase"/>
    <property type="match status" value="1"/>
</dbReference>
<evidence type="ECO:0000256" key="2">
    <source>
        <dbReference type="PIRSR" id="PIRSR605754-1"/>
    </source>
</evidence>
<dbReference type="SUPFAM" id="SSF63817">
    <property type="entry name" value="Sortase"/>
    <property type="match status" value="1"/>
</dbReference>
<feature type="compositionally biased region" description="Low complexity" evidence="3">
    <location>
        <begin position="334"/>
        <end position="349"/>
    </location>
</feature>
<proteinExistence type="predicted"/>
<keyword evidence="4" id="KW-0472">Membrane</keyword>
<organism evidence="5 6">
    <name type="scientific">Bifidobacterium [indicum] DSM 20214 = LMG 11587</name>
    <dbReference type="NCBI Taxonomy" id="1341694"/>
    <lineage>
        <taxon>Bacteria</taxon>
        <taxon>Bacillati</taxon>
        <taxon>Actinomycetota</taxon>
        <taxon>Actinomycetes</taxon>
        <taxon>Bifidobacteriales</taxon>
        <taxon>Bifidobacteriaceae</taxon>
        <taxon>Bifidobacterium</taxon>
    </lineage>
</organism>
<dbReference type="InterPro" id="IPR023365">
    <property type="entry name" value="Sortase_dom-sf"/>
</dbReference>
<dbReference type="Gene3D" id="2.40.260.10">
    <property type="entry name" value="Sortase"/>
    <property type="match status" value="1"/>
</dbReference>
<feature type="region of interest" description="Disordered" evidence="3">
    <location>
        <begin position="317"/>
        <end position="378"/>
    </location>
</feature>
<dbReference type="NCBIfam" id="TIGR01076">
    <property type="entry name" value="sortase_fam"/>
    <property type="match status" value="1"/>
</dbReference>
<keyword evidence="1" id="KW-0378">Hydrolase</keyword>
<dbReference type="RefSeq" id="WP_052109099.1">
    <property type="nucleotide sequence ID" value="NZ_CP006018.1"/>
</dbReference>
<reference evidence="5 6" key="1">
    <citation type="journal article" date="2014" name="Appl. Environ. Microbiol.">
        <title>Genomic encyclopedia of type strains of the genus Bifidobacterium.</title>
        <authorList>
            <person name="Milani C."/>
            <person name="Lugli G.A."/>
            <person name="Duranti S."/>
            <person name="Turroni F."/>
            <person name="Bottacini F."/>
            <person name="Mangifesta M."/>
            <person name="Sanchez B."/>
            <person name="Viappiani A."/>
            <person name="Mancabelli L."/>
            <person name="Taminiau B."/>
            <person name="Delcenserie V."/>
            <person name="Barrangou R."/>
            <person name="Margolles A."/>
            <person name="van Sinderen D."/>
            <person name="Ventura M."/>
        </authorList>
    </citation>
    <scope>NUCLEOTIDE SEQUENCE [LARGE SCALE GENOMIC DNA]</scope>
    <source>
        <strain evidence="5 6">LMG 11587</strain>
    </source>
</reference>
<dbReference type="InterPro" id="IPR042002">
    <property type="entry name" value="Sortase_C"/>
</dbReference>
<feature type="transmembrane region" description="Helical" evidence="4">
    <location>
        <begin position="273"/>
        <end position="292"/>
    </location>
</feature>
<dbReference type="KEGG" id="bii:BINDI_0246"/>
<feature type="active site" description="Proton donor/acceptor" evidence="2">
    <location>
        <position position="179"/>
    </location>
</feature>
<evidence type="ECO:0000313" key="5">
    <source>
        <dbReference type="EMBL" id="AIC91531.1"/>
    </source>
</evidence>
<keyword evidence="4" id="KW-1133">Transmembrane helix</keyword>
<dbReference type="HOGENOM" id="CLU_045680_1_1_11"/>
<dbReference type="EMBL" id="CP006018">
    <property type="protein sequence ID" value="AIC91531.1"/>
    <property type="molecule type" value="Genomic_DNA"/>
</dbReference>
<dbReference type="Pfam" id="PF04203">
    <property type="entry name" value="Sortase"/>
    <property type="match status" value="1"/>
</dbReference>
<protein>
    <submittedName>
        <fullName evidence="5">Sortase</fullName>
    </submittedName>
</protein>
<feature type="compositionally biased region" description="Basic and acidic residues" evidence="3">
    <location>
        <begin position="1"/>
        <end position="18"/>
    </location>
</feature>
<evidence type="ECO:0000256" key="4">
    <source>
        <dbReference type="SAM" id="Phobius"/>
    </source>
</evidence>
<dbReference type="AlphaFoldDB" id="A0A087VT71"/>
<evidence type="ECO:0000256" key="1">
    <source>
        <dbReference type="ARBA" id="ARBA00022801"/>
    </source>
</evidence>
<feature type="active site" description="Acyl-thioester intermediate" evidence="2">
    <location>
        <position position="241"/>
    </location>
</feature>
<dbReference type="Proteomes" id="UP000028569">
    <property type="component" value="Chromosome"/>
</dbReference>
<name>A0A087VT71_9BIFI</name>
<evidence type="ECO:0000256" key="3">
    <source>
        <dbReference type="SAM" id="MobiDB-lite"/>
    </source>
</evidence>
<feature type="transmembrane region" description="Helical" evidence="4">
    <location>
        <begin position="35"/>
        <end position="59"/>
    </location>
</feature>
<sequence length="378" mass="42175">MTKPVRETDQKVAPDRRSSTGAGKAKHRVKSDRRFGFIEVVVFLIGLALFLYPLAAAYLNYAETTQAVDEYENIVNQLTPQQRQKMWQDAKQYDDDLGKPTLRDPFRYKEIQEPLGRYSKILNVDGKGMMAYVDIPKINVKLPIRHGTTDEVLRDSIGHIATTHVPTDNSTIHSVITGHTGEVGHILFDNLTQMKKGDVFQIRVLDKRMSYQVDQIKVILPTEVDDLQPVAGSNYVTMLTCTPYGINSHRLLIRGRFIGENVPATKPQGAPNYMLWILLLLMILCLLAWYYLSRRRKECKQHIANLDKVEAGVGQDSPVTGVYGADDDGRAGEPDGSLGDDGSLMGSDPPDGDSGGWRPDLPGVEQGYARSQEVHHDG</sequence>
<dbReference type="CDD" id="cd05827">
    <property type="entry name" value="Sortase_C"/>
    <property type="match status" value="1"/>
</dbReference>
<keyword evidence="6" id="KW-1185">Reference proteome</keyword>
<dbReference type="GO" id="GO:0016787">
    <property type="term" value="F:hydrolase activity"/>
    <property type="evidence" value="ECO:0007669"/>
    <property type="project" value="UniProtKB-KW"/>
</dbReference>
<keyword evidence="4" id="KW-0812">Transmembrane</keyword>
<dbReference type="InterPro" id="IPR005754">
    <property type="entry name" value="Sortase"/>
</dbReference>